<dbReference type="PIRSF" id="PIRSF001434">
    <property type="entry name" value="CGS"/>
    <property type="match status" value="1"/>
</dbReference>
<organism evidence="8 9">
    <name type="scientific">Reyranella humidisoli</name>
    <dbReference type="NCBI Taxonomy" id="2849149"/>
    <lineage>
        <taxon>Bacteria</taxon>
        <taxon>Pseudomonadati</taxon>
        <taxon>Pseudomonadota</taxon>
        <taxon>Alphaproteobacteria</taxon>
        <taxon>Hyphomicrobiales</taxon>
        <taxon>Reyranellaceae</taxon>
        <taxon>Reyranella</taxon>
    </lineage>
</organism>
<reference evidence="8 9" key="1">
    <citation type="submission" date="2021-06" db="EMBL/GenBank/DDBJ databases">
        <authorList>
            <person name="Lee D.H."/>
        </authorList>
    </citation>
    <scope>NUCLEOTIDE SEQUENCE [LARGE SCALE GENOMIC DNA]</scope>
    <source>
        <strain evidence="8 9">MMS21-HV4-11</strain>
    </source>
</reference>
<dbReference type="EC" id="4.4.1.8" evidence="8"/>
<dbReference type="PROSITE" id="PS00868">
    <property type="entry name" value="CYS_MET_METAB_PP"/>
    <property type="match status" value="1"/>
</dbReference>
<evidence type="ECO:0000256" key="1">
    <source>
        <dbReference type="ARBA" id="ARBA00001933"/>
    </source>
</evidence>
<dbReference type="InterPro" id="IPR000277">
    <property type="entry name" value="Cys/Met-Metab_PyrdxlP-dep_enz"/>
</dbReference>
<dbReference type="InterPro" id="IPR006233">
    <property type="entry name" value="Cys_b_lyase_bac"/>
</dbReference>
<dbReference type="InterPro" id="IPR054542">
    <property type="entry name" value="Cys_met_metab_PP"/>
</dbReference>
<comment type="caution">
    <text evidence="8">The sequence shown here is derived from an EMBL/GenBank/DDBJ whole genome shotgun (WGS) entry which is preliminary data.</text>
</comment>
<comment type="pathway">
    <text evidence="5">Amino-acid biosynthesis; L-methionine biosynthesis via de novo pathway; L-homocysteine from L-cystathionine: step 1/1.</text>
</comment>
<evidence type="ECO:0000256" key="3">
    <source>
        <dbReference type="ARBA" id="ARBA00022898"/>
    </source>
</evidence>
<proteinExistence type="inferred from homology"/>
<dbReference type="PANTHER" id="PTHR43500">
    <property type="entry name" value="CYSTATHIONINE BETA-LYASE-RELATED"/>
    <property type="match status" value="1"/>
</dbReference>
<keyword evidence="3 7" id="KW-0663">Pyridoxal phosphate</keyword>
<comment type="catalytic activity">
    <reaction evidence="6">
        <text>an S-substituted L-cysteine + H2O = a thiol + pyruvate + NH4(+)</text>
        <dbReference type="Rhea" id="RHEA:18121"/>
        <dbReference type="ChEBI" id="CHEBI:15361"/>
        <dbReference type="ChEBI" id="CHEBI:15377"/>
        <dbReference type="ChEBI" id="CHEBI:28938"/>
        <dbReference type="ChEBI" id="CHEBI:29256"/>
        <dbReference type="ChEBI" id="CHEBI:58717"/>
        <dbReference type="EC" id="4.4.1.13"/>
    </reaction>
</comment>
<dbReference type="RefSeq" id="WP_216966333.1">
    <property type="nucleotide sequence ID" value="NZ_JAHOPB010000003.1"/>
</dbReference>
<dbReference type="Pfam" id="PF01053">
    <property type="entry name" value="Cys_Met_Meta_PP"/>
    <property type="match status" value="1"/>
</dbReference>
<evidence type="ECO:0000313" key="8">
    <source>
        <dbReference type="EMBL" id="MBU8876995.1"/>
    </source>
</evidence>
<evidence type="ECO:0000256" key="4">
    <source>
        <dbReference type="ARBA" id="ARBA00023239"/>
    </source>
</evidence>
<dbReference type="NCBIfam" id="TIGR01324">
    <property type="entry name" value="cysta_beta_ly_B"/>
    <property type="match status" value="1"/>
</dbReference>
<gene>
    <name evidence="8" type="primary">metC</name>
    <name evidence="8" type="ORF">KQ910_24695</name>
</gene>
<evidence type="ECO:0000256" key="7">
    <source>
        <dbReference type="RuleBase" id="RU362118"/>
    </source>
</evidence>
<comment type="cofactor">
    <cofactor evidence="1 7">
        <name>pyridoxal 5'-phosphate</name>
        <dbReference type="ChEBI" id="CHEBI:597326"/>
    </cofactor>
</comment>
<evidence type="ECO:0000313" key="9">
    <source>
        <dbReference type="Proteomes" id="UP000727907"/>
    </source>
</evidence>
<evidence type="ECO:0000256" key="2">
    <source>
        <dbReference type="ARBA" id="ARBA00009077"/>
    </source>
</evidence>
<evidence type="ECO:0000256" key="5">
    <source>
        <dbReference type="ARBA" id="ARBA00046315"/>
    </source>
</evidence>
<dbReference type="GO" id="GO:0016829">
    <property type="term" value="F:lyase activity"/>
    <property type="evidence" value="ECO:0007669"/>
    <property type="project" value="UniProtKB-KW"/>
</dbReference>
<name>A0ABS6ISH6_9HYPH</name>
<dbReference type="EMBL" id="JAHOPB010000003">
    <property type="protein sequence ID" value="MBU8876995.1"/>
    <property type="molecule type" value="Genomic_DNA"/>
</dbReference>
<keyword evidence="9" id="KW-1185">Reference proteome</keyword>
<keyword evidence="4 8" id="KW-0456">Lyase</keyword>
<accession>A0ABS6ISH6</accession>
<protein>
    <submittedName>
        <fullName evidence="8">Cystathionine beta-lyase</fullName>
        <ecNumber evidence="8">4.4.1.8</ecNumber>
    </submittedName>
</protein>
<comment type="similarity">
    <text evidence="2 7">Belongs to the trans-sulfuration enzymes family.</text>
</comment>
<evidence type="ECO:0000256" key="6">
    <source>
        <dbReference type="ARBA" id="ARBA00047625"/>
    </source>
</evidence>
<sequence>MTSKKTYTRPDTVLAVSGRDPDNNFGIVNPPVYHASTILSPTMDKFENRIPFEGYGYGRNGTPTQKALEDAVAAIEGAHRSIAVQSGLAAVTGAIVGFLKTGDHMLVTDNAYGPARRFANTTLKGFGVETTYFDPMIGGEGLAKLMRPNTKVVYLEAPGSQTFEVQDVDGMAAVAKKAGAAVMIDNTWATPLYFKPFDHGCDISIHAGTKYIVGHSDAMMGIISCATREMFEIAKTACQSFGFHAAPDDCYLALRGLRTMGVRLRHHEKSGLEIANWLKTRPEVDKVLHPALPDCPGHENWKKQFKGSSGLFSFTLRDGIKRPAVAAMLDGMDIFGMGASWGGYESLMIPAHPDQYRTAVPWPEGKQLLRVHIGLEDVEDLKTDLAEGFERLNRAHNA</sequence>
<dbReference type="PANTHER" id="PTHR43500:SF1">
    <property type="entry name" value="CYSTATHIONINE BETA-LYASE-RELATED"/>
    <property type="match status" value="1"/>
</dbReference>
<dbReference type="Proteomes" id="UP000727907">
    <property type="component" value="Unassembled WGS sequence"/>
</dbReference>